<feature type="compositionally biased region" description="Basic and acidic residues" evidence="1">
    <location>
        <begin position="1"/>
        <end position="15"/>
    </location>
</feature>
<dbReference type="AlphaFoldDB" id="A0A835RE57"/>
<accession>A0A835RE57</accession>
<dbReference type="Proteomes" id="UP000639772">
    <property type="component" value="Chromosome 3"/>
</dbReference>
<evidence type="ECO:0000313" key="2">
    <source>
        <dbReference type="EMBL" id="KAG0490625.1"/>
    </source>
</evidence>
<reference evidence="2 3" key="1">
    <citation type="journal article" date="2020" name="Nat. Food">
        <title>A phased Vanilla planifolia genome enables genetic improvement of flavour and production.</title>
        <authorList>
            <person name="Hasing T."/>
            <person name="Tang H."/>
            <person name="Brym M."/>
            <person name="Khazi F."/>
            <person name="Huang T."/>
            <person name="Chambers A.H."/>
        </authorList>
    </citation>
    <scope>NUCLEOTIDE SEQUENCE [LARGE SCALE GENOMIC DNA]</scope>
    <source>
        <tissue evidence="2">Leaf</tissue>
    </source>
</reference>
<feature type="region of interest" description="Disordered" evidence="1">
    <location>
        <begin position="1"/>
        <end position="51"/>
    </location>
</feature>
<comment type="caution">
    <text evidence="2">The sequence shown here is derived from an EMBL/GenBank/DDBJ whole genome shotgun (WGS) entry which is preliminary data.</text>
</comment>
<sequence length="175" mass="19284">MGEAETRRSRKRDDSEISGDDIDSDANRITKIPKLLNGNEDEEEDSERVEEEMVAEVMRRLEREIRCPSPPPPPPPAINMRQELCGPSFSDSASTVMASVDTRPGGGGASNFYGGTEAAIRGWNVSLVGNRAAWKPVAEVCSRASDEEDEDWLDRVLSQSWVEIQDSLFLNGDGN</sequence>
<feature type="compositionally biased region" description="Acidic residues" evidence="1">
    <location>
        <begin position="39"/>
        <end position="51"/>
    </location>
</feature>
<gene>
    <name evidence="2" type="ORF">HPP92_007488</name>
</gene>
<name>A0A835RE57_VANPL</name>
<evidence type="ECO:0000256" key="1">
    <source>
        <dbReference type="SAM" id="MobiDB-lite"/>
    </source>
</evidence>
<dbReference type="PANTHER" id="PTHR37265">
    <property type="entry name" value="OS01G0195300 PROTEIN"/>
    <property type="match status" value="1"/>
</dbReference>
<organism evidence="2 3">
    <name type="scientific">Vanilla planifolia</name>
    <name type="common">Vanilla</name>
    <dbReference type="NCBI Taxonomy" id="51239"/>
    <lineage>
        <taxon>Eukaryota</taxon>
        <taxon>Viridiplantae</taxon>
        <taxon>Streptophyta</taxon>
        <taxon>Embryophyta</taxon>
        <taxon>Tracheophyta</taxon>
        <taxon>Spermatophyta</taxon>
        <taxon>Magnoliopsida</taxon>
        <taxon>Liliopsida</taxon>
        <taxon>Asparagales</taxon>
        <taxon>Orchidaceae</taxon>
        <taxon>Vanilloideae</taxon>
        <taxon>Vanilleae</taxon>
        <taxon>Vanilla</taxon>
    </lineage>
</organism>
<protein>
    <submittedName>
        <fullName evidence="2">Uncharacterized protein</fullName>
    </submittedName>
</protein>
<dbReference type="EMBL" id="JADCNM010000003">
    <property type="protein sequence ID" value="KAG0490625.1"/>
    <property type="molecule type" value="Genomic_DNA"/>
</dbReference>
<dbReference type="PANTHER" id="PTHR37265:SF5">
    <property type="entry name" value="OS01G0195300 PROTEIN"/>
    <property type="match status" value="1"/>
</dbReference>
<proteinExistence type="predicted"/>
<dbReference type="OrthoDB" id="1934374at2759"/>
<evidence type="ECO:0000313" key="3">
    <source>
        <dbReference type="Proteomes" id="UP000639772"/>
    </source>
</evidence>